<dbReference type="Proteomes" id="UP000298416">
    <property type="component" value="Unassembled WGS sequence"/>
</dbReference>
<dbReference type="PANTHER" id="PTHR15140:SF33">
    <property type="entry name" value="LATE BLIGHT RESISTANCE PROTEIN HOMOLOG R1A-3 ISOFORM X1"/>
    <property type="match status" value="1"/>
</dbReference>
<evidence type="ECO:0000313" key="1">
    <source>
        <dbReference type="EMBL" id="KAG6428908.1"/>
    </source>
</evidence>
<evidence type="ECO:0000313" key="2">
    <source>
        <dbReference type="Proteomes" id="UP000298416"/>
    </source>
</evidence>
<name>A0A8X9A5A1_SALSN</name>
<organism evidence="1">
    <name type="scientific">Salvia splendens</name>
    <name type="common">Scarlet sage</name>
    <dbReference type="NCBI Taxonomy" id="180675"/>
    <lineage>
        <taxon>Eukaryota</taxon>
        <taxon>Viridiplantae</taxon>
        <taxon>Streptophyta</taxon>
        <taxon>Embryophyta</taxon>
        <taxon>Tracheophyta</taxon>
        <taxon>Spermatophyta</taxon>
        <taxon>Magnoliopsida</taxon>
        <taxon>eudicotyledons</taxon>
        <taxon>Gunneridae</taxon>
        <taxon>Pentapetalae</taxon>
        <taxon>asterids</taxon>
        <taxon>lamiids</taxon>
        <taxon>Lamiales</taxon>
        <taxon>Lamiaceae</taxon>
        <taxon>Nepetoideae</taxon>
        <taxon>Mentheae</taxon>
        <taxon>Salviinae</taxon>
        <taxon>Salvia</taxon>
        <taxon>Salvia subgen. Calosphace</taxon>
        <taxon>core Calosphace</taxon>
    </lineage>
</organism>
<reference evidence="1" key="1">
    <citation type="submission" date="2018-01" db="EMBL/GenBank/DDBJ databases">
        <authorList>
            <person name="Mao J.F."/>
        </authorList>
    </citation>
    <scope>NUCLEOTIDE SEQUENCE</scope>
    <source>
        <strain evidence="1">Huo1</strain>
        <tissue evidence="1">Leaf</tissue>
    </source>
</reference>
<comment type="caution">
    <text evidence="1">The sequence shown here is derived from an EMBL/GenBank/DDBJ whole genome shotgun (WGS) entry which is preliminary data.</text>
</comment>
<sequence length="154" mass="17618">MLEKIGSLPLLEKFKMQGGCFGAGQWEICDGQFPSLKYLGLSFCDSLRHWAAEEEISIFPRLEKLHLSHLRGLENIPYKIGYISTLKSIQIENCHESVVIRAKEIVEEQMGFQGDDLSFNVYVELWRTNEEEAVLKELQSLSGPNFEVAVSKFF</sequence>
<dbReference type="SUPFAM" id="SSF52047">
    <property type="entry name" value="RNI-like"/>
    <property type="match status" value="1"/>
</dbReference>
<dbReference type="InterPro" id="IPR032675">
    <property type="entry name" value="LRR_dom_sf"/>
</dbReference>
<keyword evidence="2" id="KW-1185">Reference proteome</keyword>
<dbReference type="Gene3D" id="3.80.10.10">
    <property type="entry name" value="Ribonuclease Inhibitor"/>
    <property type="match status" value="1"/>
</dbReference>
<dbReference type="AlphaFoldDB" id="A0A8X9A5A1"/>
<dbReference type="PANTHER" id="PTHR15140">
    <property type="entry name" value="TUBULIN-SPECIFIC CHAPERONE E"/>
    <property type="match status" value="1"/>
</dbReference>
<dbReference type="EMBL" id="PNBA02000003">
    <property type="protein sequence ID" value="KAG6428908.1"/>
    <property type="molecule type" value="Genomic_DNA"/>
</dbReference>
<protein>
    <submittedName>
        <fullName evidence="1">Uncharacterized protein</fullName>
    </submittedName>
</protein>
<gene>
    <name evidence="1" type="ORF">SASPL_106947</name>
</gene>
<accession>A0A8X9A5A1</accession>
<reference evidence="1" key="2">
    <citation type="submission" date="2020-08" db="EMBL/GenBank/DDBJ databases">
        <title>Plant Genome Project.</title>
        <authorList>
            <person name="Zhang R.-G."/>
        </authorList>
    </citation>
    <scope>NUCLEOTIDE SEQUENCE</scope>
    <source>
        <strain evidence="1">Huo1</strain>
        <tissue evidence="1">Leaf</tissue>
    </source>
</reference>
<proteinExistence type="predicted"/>